<dbReference type="EMBL" id="MEYV01000001">
    <property type="protein sequence ID" value="OGD40747.1"/>
    <property type="molecule type" value="Genomic_DNA"/>
</dbReference>
<dbReference type="PANTHER" id="PTHR30250:SF11">
    <property type="entry name" value="O-ANTIGEN TRANSPORTER-RELATED"/>
    <property type="match status" value="1"/>
</dbReference>
<dbReference type="InterPro" id="IPR002797">
    <property type="entry name" value="Polysacc_synth"/>
</dbReference>
<keyword evidence="2" id="KW-1003">Cell membrane</keyword>
<keyword evidence="3 6" id="KW-0812">Transmembrane</keyword>
<feature type="transmembrane region" description="Helical" evidence="6">
    <location>
        <begin position="32"/>
        <end position="56"/>
    </location>
</feature>
<name>A0A1F5CD25_9BACT</name>
<feature type="transmembrane region" description="Helical" evidence="6">
    <location>
        <begin position="189"/>
        <end position="209"/>
    </location>
</feature>
<feature type="transmembrane region" description="Helical" evidence="6">
    <location>
        <begin position="373"/>
        <end position="394"/>
    </location>
</feature>
<evidence type="ECO:0000313" key="7">
    <source>
        <dbReference type="EMBL" id="OGD40747.1"/>
    </source>
</evidence>
<evidence type="ECO:0000256" key="5">
    <source>
        <dbReference type="ARBA" id="ARBA00023136"/>
    </source>
</evidence>
<feature type="transmembrane region" description="Helical" evidence="6">
    <location>
        <begin position="131"/>
        <end position="151"/>
    </location>
</feature>
<comment type="caution">
    <text evidence="7">The sequence shown here is derived from an EMBL/GenBank/DDBJ whole genome shotgun (WGS) entry which is preliminary data.</text>
</comment>
<feature type="transmembrane region" description="Helical" evidence="6">
    <location>
        <begin position="163"/>
        <end position="183"/>
    </location>
</feature>
<proteinExistence type="predicted"/>
<evidence type="ECO:0000313" key="8">
    <source>
        <dbReference type="Proteomes" id="UP000177197"/>
    </source>
</evidence>
<keyword evidence="4 6" id="KW-1133">Transmembrane helix</keyword>
<evidence type="ECO:0000256" key="1">
    <source>
        <dbReference type="ARBA" id="ARBA00004651"/>
    </source>
</evidence>
<keyword evidence="5 6" id="KW-0472">Membrane</keyword>
<feature type="transmembrane region" description="Helical" evidence="6">
    <location>
        <begin position="306"/>
        <end position="325"/>
    </location>
</feature>
<evidence type="ECO:0008006" key="9">
    <source>
        <dbReference type="Google" id="ProtNLM"/>
    </source>
</evidence>
<dbReference type="AlphaFoldDB" id="A0A1F5CD25"/>
<dbReference type="PANTHER" id="PTHR30250">
    <property type="entry name" value="PST FAMILY PREDICTED COLANIC ACID TRANSPORTER"/>
    <property type="match status" value="1"/>
</dbReference>
<dbReference type="Proteomes" id="UP000177197">
    <property type="component" value="Unassembled WGS sequence"/>
</dbReference>
<dbReference type="Pfam" id="PF01943">
    <property type="entry name" value="Polysacc_synt"/>
    <property type="match status" value="1"/>
</dbReference>
<organism evidence="7 8">
    <name type="scientific">Candidatus Azambacteria bacterium RIFCSPLOWO2_02_FULL_44_14</name>
    <dbReference type="NCBI Taxonomy" id="1797306"/>
    <lineage>
        <taxon>Bacteria</taxon>
        <taxon>Candidatus Azamiibacteriota</taxon>
    </lineage>
</organism>
<gene>
    <name evidence="7" type="ORF">A3I30_01590</name>
</gene>
<feature type="transmembrane region" description="Helical" evidence="6">
    <location>
        <begin position="400"/>
        <end position="418"/>
    </location>
</feature>
<evidence type="ECO:0000256" key="6">
    <source>
        <dbReference type="SAM" id="Phobius"/>
    </source>
</evidence>
<reference evidence="7 8" key="1">
    <citation type="journal article" date="2016" name="Nat. Commun.">
        <title>Thousands of microbial genomes shed light on interconnected biogeochemical processes in an aquifer system.</title>
        <authorList>
            <person name="Anantharaman K."/>
            <person name="Brown C.T."/>
            <person name="Hug L.A."/>
            <person name="Sharon I."/>
            <person name="Castelle C.J."/>
            <person name="Probst A.J."/>
            <person name="Thomas B.C."/>
            <person name="Singh A."/>
            <person name="Wilkins M.J."/>
            <person name="Karaoz U."/>
            <person name="Brodie E.L."/>
            <person name="Williams K.H."/>
            <person name="Hubbard S.S."/>
            <person name="Banfield J.F."/>
        </authorList>
    </citation>
    <scope>NUCLEOTIDE SEQUENCE [LARGE SCALE GENOMIC DNA]</scope>
</reference>
<comment type="subcellular location">
    <subcellularLocation>
        <location evidence="1">Cell membrane</location>
        <topology evidence="1">Multi-pass membrane protein</topology>
    </subcellularLocation>
</comment>
<sequence length="430" mass="47707">MLSTLRDKTNQLLNYGTRTFGLDLKYFASGGFWTVLGQGANSVLALALTVAFANLISKETYGLYRYALSLANLLNIFTLTGMNTAIGQATAAGNEGVLRTAVKHQLKWNLMMTTASLGLGGYYLWNANTVMAISLFILGIFVPMTLALNSYAPFLDGKKQFKLNNLFIIGSTIIYVLGMFVTLLLTKEVWVLILAYCLTTFAANLLFYIKTLRLFSPPETPSENALSYGWKLTYMRFIGPVVGQIDSIILNHFWGPAQLAVYSLARAMPDKIIPVSKRVVGLGMPKLVQKSTDEINKVLYKRIAQGMYFGVILTIGYVLLSPFVFKYLMPQYLESIFYSQILAISFIFALPVGYVGTAMLAHKMVLPTFISGILMNILKIVLYIVLGIWGGILGLVLAQVIYYLIAFVINIAAWKFGLYTRSVGFEHKSA</sequence>
<evidence type="ECO:0000256" key="4">
    <source>
        <dbReference type="ARBA" id="ARBA00022989"/>
    </source>
</evidence>
<dbReference type="GO" id="GO:0005886">
    <property type="term" value="C:plasma membrane"/>
    <property type="evidence" value="ECO:0007669"/>
    <property type="project" value="UniProtKB-SubCell"/>
</dbReference>
<dbReference type="InterPro" id="IPR050833">
    <property type="entry name" value="Poly_Biosynth_Transport"/>
</dbReference>
<protein>
    <recommendedName>
        <fullName evidence="9">Polysaccharide biosynthesis protein C-terminal domain-containing protein</fullName>
    </recommendedName>
</protein>
<evidence type="ECO:0000256" key="3">
    <source>
        <dbReference type="ARBA" id="ARBA00022692"/>
    </source>
</evidence>
<feature type="transmembrane region" description="Helical" evidence="6">
    <location>
        <begin position="337"/>
        <end position="361"/>
    </location>
</feature>
<accession>A0A1F5CD25</accession>
<evidence type="ECO:0000256" key="2">
    <source>
        <dbReference type="ARBA" id="ARBA00022475"/>
    </source>
</evidence>